<dbReference type="EMBL" id="CAJNRF010008312">
    <property type="protein sequence ID" value="CAF2100405.1"/>
    <property type="molecule type" value="Genomic_DNA"/>
</dbReference>
<dbReference type="EMBL" id="CAJOBH010005405">
    <property type="protein sequence ID" value="CAF4023293.1"/>
    <property type="molecule type" value="Genomic_DNA"/>
</dbReference>
<dbReference type="SUPFAM" id="SSF55797">
    <property type="entry name" value="PR-1-like"/>
    <property type="match status" value="1"/>
</dbReference>
<dbReference type="EMBL" id="CAJNOW010011852">
    <property type="protein sequence ID" value="CAF1603815.1"/>
    <property type="molecule type" value="Genomic_DNA"/>
</dbReference>
<evidence type="ECO:0000313" key="4">
    <source>
        <dbReference type="EMBL" id="CAF1603815.1"/>
    </source>
</evidence>
<dbReference type="Proteomes" id="UP000663856">
    <property type="component" value="Unassembled WGS sequence"/>
</dbReference>
<dbReference type="Proteomes" id="UP000663834">
    <property type="component" value="Unassembled WGS sequence"/>
</dbReference>
<evidence type="ECO:0000259" key="2">
    <source>
        <dbReference type="SMART" id="SM00198"/>
    </source>
</evidence>
<accession>A0A820E5Q5</accession>
<dbReference type="SMART" id="SM00198">
    <property type="entry name" value="SCP"/>
    <property type="match status" value="1"/>
</dbReference>
<evidence type="ECO:0000313" key="6">
    <source>
        <dbReference type="EMBL" id="CAF4023293.1"/>
    </source>
</evidence>
<dbReference type="InterPro" id="IPR001283">
    <property type="entry name" value="CRISP-related"/>
</dbReference>
<gene>
    <name evidence="6" type="ORF">BYL167_LOCUS14910</name>
    <name evidence="3" type="ORF">CJN711_LOCUS10109</name>
    <name evidence="7" type="ORF">GIL414_LOCUS15243</name>
    <name evidence="4" type="ORF">KQP761_LOCUS22590</name>
    <name evidence="8" type="ORF">OVN521_LOCUS28572</name>
    <name evidence="5" type="ORF">WKI299_LOCUS20112</name>
</gene>
<dbReference type="Proteomes" id="UP000663866">
    <property type="component" value="Unassembled WGS sequence"/>
</dbReference>
<evidence type="ECO:0000313" key="7">
    <source>
        <dbReference type="EMBL" id="CAF4066098.1"/>
    </source>
</evidence>
<dbReference type="AlphaFoldDB" id="A0A820E5Q5"/>
<feature type="region of interest" description="Disordered" evidence="1">
    <location>
        <begin position="61"/>
        <end position="112"/>
    </location>
</feature>
<dbReference type="FunFam" id="3.40.33.10:FF:000002">
    <property type="entry name" value="Golgi-associated plant pathogenesis-related protein 1"/>
    <property type="match status" value="1"/>
</dbReference>
<reference evidence="8" key="1">
    <citation type="submission" date="2021-02" db="EMBL/GenBank/DDBJ databases">
        <authorList>
            <person name="Nowell W R."/>
        </authorList>
    </citation>
    <scope>NUCLEOTIDE SEQUENCE</scope>
</reference>
<dbReference type="EMBL" id="CAJNOV010004111">
    <property type="protein sequence ID" value="CAF1162985.1"/>
    <property type="molecule type" value="Genomic_DNA"/>
</dbReference>
<dbReference type="CDD" id="cd05382">
    <property type="entry name" value="CAP_GAPR1-like"/>
    <property type="match status" value="1"/>
</dbReference>
<dbReference type="Proteomes" id="UP000663855">
    <property type="component" value="Unassembled WGS sequence"/>
</dbReference>
<evidence type="ECO:0000313" key="8">
    <source>
        <dbReference type="EMBL" id="CAF4242074.1"/>
    </source>
</evidence>
<dbReference type="EMBL" id="CAJOBJ010006651">
    <property type="protein sequence ID" value="CAF4066098.1"/>
    <property type="molecule type" value="Genomic_DNA"/>
</dbReference>
<organism evidence="8 9">
    <name type="scientific">Rotaria magnacalcarata</name>
    <dbReference type="NCBI Taxonomy" id="392030"/>
    <lineage>
        <taxon>Eukaryota</taxon>
        <taxon>Metazoa</taxon>
        <taxon>Spiralia</taxon>
        <taxon>Gnathifera</taxon>
        <taxon>Rotifera</taxon>
        <taxon>Eurotatoria</taxon>
        <taxon>Bdelloidea</taxon>
        <taxon>Philodinida</taxon>
        <taxon>Philodinidae</taxon>
        <taxon>Rotaria</taxon>
    </lineage>
</organism>
<dbReference type="Pfam" id="PF00188">
    <property type="entry name" value="CAP"/>
    <property type="match status" value="1"/>
</dbReference>
<feature type="region of interest" description="Disordered" evidence="1">
    <location>
        <begin position="1"/>
        <end position="26"/>
    </location>
</feature>
<evidence type="ECO:0000313" key="5">
    <source>
        <dbReference type="EMBL" id="CAF2100405.1"/>
    </source>
</evidence>
<dbReference type="EMBL" id="CAJOBG010008383">
    <property type="protein sequence ID" value="CAF4242074.1"/>
    <property type="molecule type" value="Genomic_DNA"/>
</dbReference>
<sequence length="254" mass="29188">MSSQRSYSHYKATRTVTEPDGKKYTEKTEMKSGYAANFMENVHAKIDHALDFSNFGSSLFDNSPSLLSTQQQEDQDNSASESQDISSEIQKPSANKDEENQSDEEDQSDDEFVRESLEVHNKLRRRHGVGPLRLNHELSALAQQWADHLASTGTLQHWQPHYRDTKVGENIYAQSDPMAGKEMTEQWYNECEQYNYDYPSFDLNTSHFTQVLWKDSKEVGFAYAEGDSMNFAVAMYYPPGNFNNDFENNVFPPD</sequence>
<dbReference type="InterPro" id="IPR035940">
    <property type="entry name" value="CAP_sf"/>
</dbReference>
<protein>
    <recommendedName>
        <fullName evidence="2">SCP domain-containing protein</fullName>
    </recommendedName>
</protein>
<proteinExistence type="predicted"/>
<dbReference type="PRINTS" id="PR00837">
    <property type="entry name" value="V5TPXLIKE"/>
</dbReference>
<feature type="compositionally biased region" description="Polar residues" evidence="1">
    <location>
        <begin position="61"/>
        <end position="93"/>
    </location>
</feature>
<comment type="caution">
    <text evidence="8">The sequence shown here is derived from an EMBL/GenBank/DDBJ whole genome shotgun (WGS) entry which is preliminary data.</text>
</comment>
<dbReference type="Proteomes" id="UP000681720">
    <property type="component" value="Unassembled WGS sequence"/>
</dbReference>
<keyword evidence="9" id="KW-1185">Reference proteome</keyword>
<feature type="domain" description="SCP" evidence="2">
    <location>
        <begin position="111"/>
        <end position="244"/>
    </location>
</feature>
<name>A0A820E5Q5_9BILA</name>
<feature type="compositionally biased region" description="Acidic residues" evidence="1">
    <location>
        <begin position="100"/>
        <end position="110"/>
    </location>
</feature>
<evidence type="ECO:0000313" key="3">
    <source>
        <dbReference type="EMBL" id="CAF1162985.1"/>
    </source>
</evidence>
<dbReference type="InterPro" id="IPR034113">
    <property type="entry name" value="SCP_GAPR1-like"/>
</dbReference>
<evidence type="ECO:0000256" key="1">
    <source>
        <dbReference type="SAM" id="MobiDB-lite"/>
    </source>
</evidence>
<dbReference type="OrthoDB" id="337038at2759"/>
<dbReference type="InterPro" id="IPR014044">
    <property type="entry name" value="CAP_dom"/>
</dbReference>
<dbReference type="Gene3D" id="3.40.33.10">
    <property type="entry name" value="CAP"/>
    <property type="match status" value="1"/>
</dbReference>
<feature type="compositionally biased region" description="Basic and acidic residues" evidence="1">
    <location>
        <begin position="17"/>
        <end position="26"/>
    </location>
</feature>
<dbReference type="PRINTS" id="PR00838">
    <property type="entry name" value="V5ALLERGEN"/>
</dbReference>
<evidence type="ECO:0000313" key="9">
    <source>
        <dbReference type="Proteomes" id="UP000663866"/>
    </source>
</evidence>
<dbReference type="PANTHER" id="PTHR10334">
    <property type="entry name" value="CYSTEINE-RICH SECRETORY PROTEIN-RELATED"/>
    <property type="match status" value="1"/>
</dbReference>
<dbReference type="InterPro" id="IPR002413">
    <property type="entry name" value="V5_allergen-like"/>
</dbReference>
<dbReference type="Proteomes" id="UP000681967">
    <property type="component" value="Unassembled WGS sequence"/>
</dbReference>